<dbReference type="InterPro" id="IPR043822">
    <property type="entry name" value="EsV_1_7_cys"/>
</dbReference>
<protein>
    <submittedName>
        <fullName evidence="1">Uncharacterized protein</fullName>
    </submittedName>
</protein>
<dbReference type="SMART" id="SM01425">
    <property type="entry name" value="EsV_1_7"/>
    <property type="match status" value="1"/>
</dbReference>
<dbReference type="Pfam" id="PF19114">
    <property type="entry name" value="EsV_1_7_cys"/>
    <property type="match status" value="2"/>
</dbReference>
<dbReference type="AlphaFoldDB" id="A0A7S3Y0G6"/>
<evidence type="ECO:0000313" key="1">
    <source>
        <dbReference type="EMBL" id="CAE0637519.1"/>
    </source>
</evidence>
<accession>A0A7S3Y0G6</accession>
<reference evidence="1" key="1">
    <citation type="submission" date="2021-01" db="EMBL/GenBank/DDBJ databases">
        <authorList>
            <person name="Corre E."/>
            <person name="Pelletier E."/>
            <person name="Niang G."/>
            <person name="Scheremetjew M."/>
            <person name="Finn R."/>
            <person name="Kale V."/>
            <person name="Holt S."/>
            <person name="Cochrane G."/>
            <person name="Meng A."/>
            <person name="Brown T."/>
            <person name="Cohen L."/>
        </authorList>
    </citation>
    <scope>NUCLEOTIDE SEQUENCE</scope>
    <source>
        <strain evidence="1">CCMP3107</strain>
    </source>
</reference>
<dbReference type="EMBL" id="HBIU01035376">
    <property type="protein sequence ID" value="CAE0637519.1"/>
    <property type="molecule type" value="Transcribed_RNA"/>
</dbReference>
<proteinExistence type="predicted"/>
<name>A0A7S3Y0G6_HETAK</name>
<sequence length="111" mass="12581">MQGMVNVTNKRCEHKGGIKRPVFHCKGEFGGSYWGEHKLQGTVDAKNKGRTDADEEHCKSAICQYSDCTKISVFNYFSYGTKKQGSKFCKNHKQEGMVDVRDIVVVKEEEV</sequence>
<organism evidence="1">
    <name type="scientific">Heterosigma akashiwo</name>
    <name type="common">Chromophytic alga</name>
    <name type="synonym">Heterosigma carterae</name>
    <dbReference type="NCBI Taxonomy" id="2829"/>
    <lineage>
        <taxon>Eukaryota</taxon>
        <taxon>Sar</taxon>
        <taxon>Stramenopiles</taxon>
        <taxon>Ochrophyta</taxon>
        <taxon>Raphidophyceae</taxon>
        <taxon>Chattonellales</taxon>
        <taxon>Chattonellaceae</taxon>
        <taxon>Heterosigma</taxon>
    </lineage>
</organism>
<gene>
    <name evidence="1" type="ORF">HAKA00212_LOCUS16296</name>
</gene>